<reference evidence="2 3" key="2">
    <citation type="journal article" date="2013" name="PLoS ONE">
        <title>Whole genome mapping and re-organization of the nuclear and mitochondrial genomes of Babesia microti isolates.</title>
        <authorList>
            <person name="Cornillot E."/>
            <person name="Dassouli A."/>
            <person name="Garg A."/>
            <person name="Pachikara N."/>
            <person name="Randazzo S."/>
            <person name="Depoix D."/>
            <person name="Carcy B."/>
            <person name="Delbecq S."/>
            <person name="Frutos R."/>
            <person name="Silva J.C."/>
            <person name="Sutton R."/>
            <person name="Krause P.J."/>
            <person name="Mamoun C.B."/>
        </authorList>
    </citation>
    <scope>NUCLEOTIDE SEQUENCE [LARGE SCALE GENOMIC DNA]</scope>
    <source>
        <strain evidence="2 3">RI</strain>
    </source>
</reference>
<keyword evidence="1" id="KW-1133">Transmembrane helix</keyword>
<feature type="transmembrane region" description="Helical" evidence="1">
    <location>
        <begin position="27"/>
        <end position="49"/>
    </location>
</feature>
<dbReference type="AlphaFoldDB" id="A0A1R4AAA2"/>
<dbReference type="KEGG" id="bmic:BMR1_02g01670"/>
<name>A0A1R4AAA2_BABMR</name>
<dbReference type="RefSeq" id="XP_021338136.1">
    <property type="nucleotide sequence ID" value="XM_021481500.1"/>
</dbReference>
<keyword evidence="3" id="KW-1185">Reference proteome</keyword>
<accession>A0A1R4AAA2</accession>
<dbReference type="VEuPathDB" id="PiroplasmaDB:BMR1_02g01670"/>
<sequence length="89" mass="10241">MSSKIKTPFGHLTRSFSKMLSSLYSPIVPISLVVVPFSVNYMGVFLFNWPFHNSIEKYKFECLTRRVNAPAPEPTPIEEQFSPPTRYVN</sequence>
<dbReference type="EMBL" id="FO082872">
    <property type="protein sequence ID" value="SJK85929.1"/>
    <property type="molecule type" value="Genomic_DNA"/>
</dbReference>
<proteinExistence type="predicted"/>
<dbReference type="GeneID" id="33043648"/>
<keyword evidence="1" id="KW-0812">Transmembrane</keyword>
<reference evidence="2 3" key="3">
    <citation type="journal article" date="2016" name="Sci. Rep.">
        <title>Genome-wide diversity and gene expression profiling of Babesia microti isolates identify polymorphic genes that mediate host-pathogen interactions.</title>
        <authorList>
            <person name="Silva J.C."/>
            <person name="Cornillot E."/>
            <person name="McCracken C."/>
            <person name="Usmani-Brown S."/>
            <person name="Dwivedi A."/>
            <person name="Ifeonu O.O."/>
            <person name="Crabtree J."/>
            <person name="Gotia H.T."/>
            <person name="Virji A.Z."/>
            <person name="Reynes C."/>
            <person name="Colinge J."/>
            <person name="Kumar V."/>
            <person name="Lawres L."/>
            <person name="Pazzi J.E."/>
            <person name="Pablo J.V."/>
            <person name="Hung C."/>
            <person name="Brancato J."/>
            <person name="Kumari P."/>
            <person name="Orvis J."/>
            <person name="Tretina K."/>
            <person name="Chibucos M."/>
            <person name="Ott S."/>
            <person name="Sadzewicz L."/>
            <person name="Sengamalay N."/>
            <person name="Shetty A.C."/>
            <person name="Su Q."/>
            <person name="Tallon L."/>
            <person name="Fraser C.M."/>
            <person name="Frutos R."/>
            <person name="Molina D.M."/>
            <person name="Krause P.J."/>
            <person name="Ben Mamoun C."/>
        </authorList>
    </citation>
    <scope>NUCLEOTIDE SEQUENCE [LARGE SCALE GENOMIC DNA]</scope>
    <source>
        <strain evidence="2 3">RI</strain>
    </source>
</reference>
<evidence type="ECO:0000313" key="3">
    <source>
        <dbReference type="Proteomes" id="UP000002899"/>
    </source>
</evidence>
<organism evidence="2 3">
    <name type="scientific">Babesia microti (strain RI)</name>
    <dbReference type="NCBI Taxonomy" id="1133968"/>
    <lineage>
        <taxon>Eukaryota</taxon>
        <taxon>Sar</taxon>
        <taxon>Alveolata</taxon>
        <taxon>Apicomplexa</taxon>
        <taxon>Aconoidasida</taxon>
        <taxon>Piroplasmida</taxon>
        <taxon>Babesiidae</taxon>
        <taxon>Babesia</taxon>
    </lineage>
</organism>
<protein>
    <submittedName>
        <fullName evidence="2">Uncharacterized protein</fullName>
    </submittedName>
</protein>
<gene>
    <name evidence="2" type="ORF">BMR1_02g01670</name>
</gene>
<reference evidence="2 3" key="1">
    <citation type="journal article" date="2012" name="Nucleic Acids Res.">
        <title>Sequencing of the smallest Apicomplexan genome from the human pathogen Babesia microti.</title>
        <authorList>
            <person name="Cornillot E."/>
            <person name="Hadj-Kaddour K."/>
            <person name="Dassouli A."/>
            <person name="Noel B."/>
            <person name="Ranwez V."/>
            <person name="Vacherie B."/>
            <person name="Augagneur Y."/>
            <person name="Bres V."/>
            <person name="Duclos A."/>
            <person name="Randazzo S."/>
            <person name="Carcy B."/>
            <person name="Debierre-Grockiego F."/>
            <person name="Delbecq S."/>
            <person name="Moubri-Menage K."/>
            <person name="Shams-Eldin H."/>
            <person name="Usmani-Brown S."/>
            <person name="Bringaud F."/>
            <person name="Wincker P."/>
            <person name="Vivares C.P."/>
            <person name="Schwarz R.T."/>
            <person name="Schetters T.P."/>
            <person name="Krause P.J."/>
            <person name="Gorenflot A."/>
            <person name="Berry V."/>
            <person name="Barbe V."/>
            <person name="Ben Mamoun C."/>
        </authorList>
    </citation>
    <scope>NUCLEOTIDE SEQUENCE [LARGE SCALE GENOMIC DNA]</scope>
    <source>
        <strain evidence="2 3">RI</strain>
    </source>
</reference>
<evidence type="ECO:0000256" key="1">
    <source>
        <dbReference type="SAM" id="Phobius"/>
    </source>
</evidence>
<keyword evidence="1" id="KW-0472">Membrane</keyword>
<evidence type="ECO:0000313" key="2">
    <source>
        <dbReference type="EMBL" id="SJK85929.1"/>
    </source>
</evidence>
<dbReference type="Proteomes" id="UP000002899">
    <property type="component" value="Chromosome II"/>
</dbReference>